<accession>A0ABT7IH95</accession>
<dbReference type="SMART" id="SM00382">
    <property type="entry name" value="AAA"/>
    <property type="match status" value="1"/>
</dbReference>
<dbReference type="Gene3D" id="3.30.920.90">
    <property type="match status" value="1"/>
</dbReference>
<dbReference type="Proteomes" id="UP001227964">
    <property type="component" value="Unassembled WGS sequence"/>
</dbReference>
<evidence type="ECO:0000313" key="3">
    <source>
        <dbReference type="Proteomes" id="UP001227964"/>
    </source>
</evidence>
<dbReference type="Gene3D" id="3.40.50.300">
    <property type="entry name" value="P-loop containing nucleotide triphosphate hydrolases"/>
    <property type="match status" value="1"/>
</dbReference>
<organism evidence="2 3">
    <name type="scientific">Marinobacter azerbaijanicus</name>
    <dbReference type="NCBI Taxonomy" id="3050455"/>
    <lineage>
        <taxon>Bacteria</taxon>
        <taxon>Pseudomonadati</taxon>
        <taxon>Pseudomonadota</taxon>
        <taxon>Gammaproteobacteria</taxon>
        <taxon>Pseudomonadales</taxon>
        <taxon>Marinobacteraceae</taxon>
        <taxon>Marinobacter</taxon>
    </lineage>
</organism>
<keyword evidence="3" id="KW-1185">Reference proteome</keyword>
<dbReference type="PANTHER" id="PTHR37291">
    <property type="entry name" value="5-METHYLCYTOSINE-SPECIFIC RESTRICTION ENZYME B"/>
    <property type="match status" value="1"/>
</dbReference>
<name>A0ABT7IH95_9GAMM</name>
<dbReference type="SUPFAM" id="SSF52540">
    <property type="entry name" value="P-loop containing nucleoside triphosphate hydrolases"/>
    <property type="match status" value="1"/>
</dbReference>
<dbReference type="InterPro" id="IPR003593">
    <property type="entry name" value="AAA+_ATPase"/>
</dbReference>
<proteinExistence type="predicted"/>
<dbReference type="CDD" id="cd00009">
    <property type="entry name" value="AAA"/>
    <property type="match status" value="1"/>
</dbReference>
<dbReference type="PANTHER" id="PTHR37291:SF1">
    <property type="entry name" value="TYPE IV METHYL-DIRECTED RESTRICTION ENZYME ECOKMCRB SUBUNIT"/>
    <property type="match status" value="1"/>
</dbReference>
<comment type="caution">
    <text evidence="2">The sequence shown here is derived from an EMBL/GenBank/DDBJ whole genome shotgun (WGS) entry which is preliminary data.</text>
</comment>
<protein>
    <submittedName>
        <fullName evidence="2">AAA family ATPase</fullName>
    </submittedName>
</protein>
<sequence length="741" mass="84336">MSRFCGTKDSEAILQASEIWKKDSLLKGESVFGFGKIWTPESIEELITHYVDNLDYGSGNFLEKLEKQLEPVSDDAKILCAEILWVMLLCPSNIGPAKKRDNVEIILSWAGRSLPENASLIGEEALAGIGSGGTAYSHLRWKELVYAVLLFKQFLTEDQNKRLELLSNGEAFAGFCEQIPENDKRQFRHMILFLLFPDSHERIFGNRDRLKILQNFALIEPKDARKMSAFQVDQKLAEIRAEQQTQYPNTELDWYVPPLKALWQNTTNSEASTDQTIYPTLLTFLEQAHTDDLRTKDYPGKHAGLTMRVSFGAGNQAHVPWIALLGPGQRPMKGINPVYLYFRAEKVLILAKGVSAANPPAINWEVGEETQTVDEFFQTEYHKPAIRYGGSYVHAVYDLSEPLDQEQVDSDLAELIEEYTEVLGLNRQEETTNVIGEPSPAGYEPEEETAQTVSTETAMADVFMSRERIDQVLALLHRKKNIVLQGPPGVGKSFIAKRFAYALMKSKDLNRIEMIQFHQSYSYEDFVQGYRPSDAGFELENGLFHQFCTKAAADPERPYVFIIDEINRGNLSKIFGELLLLIESDKRGRDWQVPLTYSKNLSERFFIPENLYLIGLMNTADRSLAIVDYALRRRFAFVDLLPEYRSEEFARELKDAGADDRMITKITTRMMALNQRISRDTANLGPGFCIGHSFFCGAPANGIYDDAWFEEIIRFEIAPLIWEYWFDDPATAQNIVDELLA</sequence>
<dbReference type="Pfam" id="PF07728">
    <property type="entry name" value="AAA_5"/>
    <property type="match status" value="1"/>
</dbReference>
<dbReference type="EMBL" id="JASSVS010000014">
    <property type="protein sequence ID" value="MDL0433552.1"/>
    <property type="molecule type" value="Genomic_DNA"/>
</dbReference>
<dbReference type="InterPro" id="IPR052934">
    <property type="entry name" value="Methyl-DNA_Rec/Restrict_Enz"/>
</dbReference>
<dbReference type="InterPro" id="IPR027417">
    <property type="entry name" value="P-loop_NTPase"/>
</dbReference>
<dbReference type="InterPro" id="IPR011704">
    <property type="entry name" value="ATPase_dyneun-rel_AAA"/>
</dbReference>
<evidence type="ECO:0000259" key="1">
    <source>
        <dbReference type="SMART" id="SM00382"/>
    </source>
</evidence>
<evidence type="ECO:0000313" key="2">
    <source>
        <dbReference type="EMBL" id="MDL0433552.1"/>
    </source>
</evidence>
<dbReference type="RefSeq" id="WP_285393452.1">
    <property type="nucleotide sequence ID" value="NZ_JASSVS010000014.1"/>
</dbReference>
<reference evidence="2 3" key="1">
    <citation type="submission" date="2023-06" db="EMBL/GenBank/DDBJ databases">
        <title>Marinobacter azerbaijanicus a moderately halophilic, isolated from Urmia Lake in Azerbaijan region of Iran.</title>
        <authorList>
            <person name="Sanchez-Porro C."/>
            <person name="Aghdam E.M."/>
            <person name="Saheb S.M."/>
            <person name="Tarhriz V."/>
            <person name="Kazemi E."/>
            <person name="Ammozegar M.A."/>
            <person name="Ventosa A."/>
            <person name="Hejazi M.S."/>
        </authorList>
    </citation>
    <scope>NUCLEOTIDE SEQUENCE [LARGE SCALE GENOMIC DNA]</scope>
    <source>
        <strain evidence="2 3">TBZ242</strain>
    </source>
</reference>
<gene>
    <name evidence="2" type="ORF">QPM17_20615</name>
</gene>
<feature type="domain" description="AAA+ ATPase" evidence="1">
    <location>
        <begin position="478"/>
        <end position="641"/>
    </location>
</feature>